<dbReference type="GO" id="GO:0005506">
    <property type="term" value="F:iron ion binding"/>
    <property type="evidence" value="ECO:0007669"/>
    <property type="project" value="InterPro"/>
</dbReference>
<comment type="caution">
    <text evidence="3">The sequence shown here is derived from an EMBL/GenBank/DDBJ whole genome shotgun (WGS) entry which is preliminary data.</text>
</comment>
<dbReference type="CDD" id="cd06664">
    <property type="entry name" value="IscU_like"/>
    <property type="match status" value="1"/>
</dbReference>
<evidence type="ECO:0000313" key="3">
    <source>
        <dbReference type="EMBL" id="MBB0243699.1"/>
    </source>
</evidence>
<dbReference type="FunFam" id="3.90.1010.10:FF:000003">
    <property type="entry name" value="NifU family SUF system Fe-S assembly protein"/>
    <property type="match status" value="1"/>
</dbReference>
<dbReference type="PANTHER" id="PTHR10093">
    <property type="entry name" value="IRON-SULFUR CLUSTER ASSEMBLY ENZYME NIFU HOMOLOG"/>
    <property type="match status" value="1"/>
</dbReference>
<dbReference type="Pfam" id="PF01592">
    <property type="entry name" value="NifU_N"/>
    <property type="match status" value="1"/>
</dbReference>
<sequence length="195" mass="20711">MKLESMYQDVILDHYKNPRGRGLREGDAEVHHVNPTCGDEITLRVRLDGDTIADVSYEGQGCSISQAGASVLNELLVGAKIADARRIQESFLELMQSKGRLEPDDEMEEILQDAVAFAGVSKYPARVKCALLSWMAWKDATAQAAGGEEATAQAAGGEEATAQAAGGEEATAQAAGGEEATARVGAVNHHNREIS</sequence>
<organism evidence="3 4">
    <name type="scientific">Streptomyces alkaliphilus</name>
    <dbReference type="NCBI Taxonomy" id="1472722"/>
    <lineage>
        <taxon>Bacteria</taxon>
        <taxon>Bacillati</taxon>
        <taxon>Actinomycetota</taxon>
        <taxon>Actinomycetes</taxon>
        <taxon>Kitasatosporales</taxon>
        <taxon>Streptomycetaceae</taxon>
        <taxon>Streptomyces</taxon>
    </lineage>
</organism>
<dbReference type="Proteomes" id="UP000538929">
    <property type="component" value="Unassembled WGS sequence"/>
</dbReference>
<dbReference type="GO" id="GO:0016226">
    <property type="term" value="P:iron-sulfur cluster assembly"/>
    <property type="evidence" value="ECO:0007669"/>
    <property type="project" value="InterPro"/>
</dbReference>
<evidence type="ECO:0000259" key="2">
    <source>
        <dbReference type="Pfam" id="PF01592"/>
    </source>
</evidence>
<protein>
    <submittedName>
        <fullName evidence="3">SUF system NifU family Fe-S cluster assembly protein</fullName>
    </submittedName>
</protein>
<evidence type="ECO:0000256" key="1">
    <source>
        <dbReference type="SAM" id="MobiDB-lite"/>
    </source>
</evidence>
<dbReference type="GO" id="GO:0051536">
    <property type="term" value="F:iron-sulfur cluster binding"/>
    <property type="evidence" value="ECO:0007669"/>
    <property type="project" value="InterPro"/>
</dbReference>
<proteinExistence type="predicted"/>
<name>A0A7W3Y0I6_9ACTN</name>
<dbReference type="AlphaFoldDB" id="A0A7W3Y0I6"/>
<dbReference type="NCBIfam" id="TIGR01994">
    <property type="entry name" value="SUF_scaf_2"/>
    <property type="match status" value="1"/>
</dbReference>
<feature type="domain" description="NIF system FeS cluster assembly NifU N-terminal" evidence="2">
    <location>
        <begin position="6"/>
        <end position="129"/>
    </location>
</feature>
<dbReference type="SUPFAM" id="SSF82649">
    <property type="entry name" value="SufE/NifU"/>
    <property type="match status" value="1"/>
</dbReference>
<dbReference type="Gene3D" id="3.90.1010.10">
    <property type="match status" value="1"/>
</dbReference>
<reference evidence="4" key="1">
    <citation type="submission" date="2019-10" db="EMBL/GenBank/DDBJ databases">
        <title>Streptomyces sp. nov., a novel actinobacterium isolated from alkaline environment.</title>
        <authorList>
            <person name="Golinska P."/>
        </authorList>
    </citation>
    <scope>NUCLEOTIDE SEQUENCE [LARGE SCALE GENOMIC DNA]</scope>
    <source>
        <strain evidence="4">DSM 42118</strain>
    </source>
</reference>
<dbReference type="EMBL" id="VKHT01000109">
    <property type="protein sequence ID" value="MBB0243699.1"/>
    <property type="molecule type" value="Genomic_DNA"/>
</dbReference>
<evidence type="ECO:0000313" key="4">
    <source>
        <dbReference type="Proteomes" id="UP000538929"/>
    </source>
</evidence>
<dbReference type="InterPro" id="IPR002871">
    <property type="entry name" value="NIF_FeS_clus_asmbl_NifU_N"/>
</dbReference>
<keyword evidence="4" id="KW-1185">Reference proteome</keyword>
<accession>A0A7W3Y0I6</accession>
<feature type="region of interest" description="Disordered" evidence="1">
    <location>
        <begin position="148"/>
        <end position="195"/>
    </location>
</feature>
<gene>
    <name evidence="3" type="ORF">FNQ90_06130</name>
</gene>
<feature type="compositionally biased region" description="Low complexity" evidence="1">
    <location>
        <begin position="148"/>
        <end position="179"/>
    </location>
</feature>